<dbReference type="AlphaFoldDB" id="A0A0A8YV95"/>
<dbReference type="EMBL" id="GBRH01269470">
    <property type="protein sequence ID" value="JAD28425.1"/>
    <property type="molecule type" value="Transcribed_RNA"/>
</dbReference>
<accession>A0A0A8YV95</accession>
<reference evidence="1" key="2">
    <citation type="journal article" date="2015" name="Data Brief">
        <title>Shoot transcriptome of the giant reed, Arundo donax.</title>
        <authorList>
            <person name="Barrero R.A."/>
            <person name="Guerrero F.D."/>
            <person name="Moolhuijzen P."/>
            <person name="Goolsby J.A."/>
            <person name="Tidwell J."/>
            <person name="Bellgard S.E."/>
            <person name="Bellgard M.I."/>
        </authorList>
    </citation>
    <scope>NUCLEOTIDE SEQUENCE</scope>
    <source>
        <tissue evidence="1">Shoot tissue taken approximately 20 cm above the soil surface</tissue>
    </source>
</reference>
<reference evidence="1" key="1">
    <citation type="submission" date="2014-09" db="EMBL/GenBank/DDBJ databases">
        <authorList>
            <person name="Magalhaes I.L.F."/>
            <person name="Oliveira U."/>
            <person name="Santos F.R."/>
            <person name="Vidigal T.H.D.A."/>
            <person name="Brescovit A.D."/>
            <person name="Santos A.J."/>
        </authorList>
    </citation>
    <scope>NUCLEOTIDE SEQUENCE</scope>
    <source>
        <tissue evidence="1">Shoot tissue taken approximately 20 cm above the soil surface</tissue>
    </source>
</reference>
<organism evidence="1">
    <name type="scientific">Arundo donax</name>
    <name type="common">Giant reed</name>
    <name type="synonym">Donax arundinaceus</name>
    <dbReference type="NCBI Taxonomy" id="35708"/>
    <lineage>
        <taxon>Eukaryota</taxon>
        <taxon>Viridiplantae</taxon>
        <taxon>Streptophyta</taxon>
        <taxon>Embryophyta</taxon>
        <taxon>Tracheophyta</taxon>
        <taxon>Spermatophyta</taxon>
        <taxon>Magnoliopsida</taxon>
        <taxon>Liliopsida</taxon>
        <taxon>Poales</taxon>
        <taxon>Poaceae</taxon>
        <taxon>PACMAD clade</taxon>
        <taxon>Arundinoideae</taxon>
        <taxon>Arundineae</taxon>
        <taxon>Arundo</taxon>
    </lineage>
</organism>
<evidence type="ECO:0000313" key="1">
    <source>
        <dbReference type="EMBL" id="JAD28425.1"/>
    </source>
</evidence>
<sequence>MSSVQQDEVKDSCRTDLCRFITHLCISFCPCEPEREDIGHLNLT</sequence>
<name>A0A0A8YV95_ARUDO</name>
<proteinExistence type="predicted"/>
<protein>
    <submittedName>
        <fullName evidence="1">Uncharacterized protein</fullName>
    </submittedName>
</protein>